<dbReference type="InterPro" id="IPR013094">
    <property type="entry name" value="AB_hydrolase_3"/>
</dbReference>
<dbReference type="PANTHER" id="PTHR48081">
    <property type="entry name" value="AB HYDROLASE SUPERFAMILY PROTEIN C4A8.06C"/>
    <property type="match status" value="1"/>
</dbReference>
<dbReference type="EMBL" id="JAAGUX010000008">
    <property type="protein sequence ID" value="NEW55402.1"/>
    <property type="molecule type" value="Genomic_DNA"/>
</dbReference>
<comment type="caution">
    <text evidence="3">The sequence shown here is derived from an EMBL/GenBank/DDBJ whole genome shotgun (WGS) entry which is preliminary data.</text>
</comment>
<dbReference type="PANTHER" id="PTHR48081:SF8">
    <property type="entry name" value="ALPHA_BETA HYDROLASE FOLD-3 DOMAIN-CONTAINING PROTEIN-RELATED"/>
    <property type="match status" value="1"/>
</dbReference>
<evidence type="ECO:0000313" key="3">
    <source>
        <dbReference type="EMBL" id="NEW45687.1"/>
    </source>
</evidence>
<feature type="domain" description="Alpha/beta hydrolase fold-3" evidence="2">
    <location>
        <begin position="72"/>
        <end position="270"/>
    </location>
</feature>
<protein>
    <submittedName>
        <fullName evidence="3">Alpha/beta hydrolase</fullName>
    </submittedName>
</protein>
<dbReference type="Proteomes" id="UP000470876">
    <property type="component" value="Unassembled WGS sequence"/>
</dbReference>
<evidence type="ECO:0000313" key="6">
    <source>
        <dbReference type="Proteomes" id="UP000470876"/>
    </source>
</evidence>
<gene>
    <name evidence="3" type="ORF">GV789_14705</name>
    <name evidence="4" type="ORF">GV794_07025</name>
</gene>
<dbReference type="GO" id="GO:0016787">
    <property type="term" value="F:hydrolase activity"/>
    <property type="evidence" value="ECO:0007669"/>
    <property type="project" value="UniProtKB-KW"/>
</dbReference>
<dbReference type="Proteomes" id="UP000468928">
    <property type="component" value="Unassembled WGS sequence"/>
</dbReference>
<accession>A0A6P1D5I9</accession>
<dbReference type="Gene3D" id="3.40.50.1820">
    <property type="entry name" value="alpha/beta hydrolase"/>
    <property type="match status" value="1"/>
</dbReference>
<organism evidence="3 5">
    <name type="scientific">Nocardia cyriacigeorgica</name>
    <dbReference type="NCBI Taxonomy" id="135487"/>
    <lineage>
        <taxon>Bacteria</taxon>
        <taxon>Bacillati</taxon>
        <taxon>Actinomycetota</taxon>
        <taxon>Actinomycetes</taxon>
        <taxon>Mycobacteriales</taxon>
        <taxon>Nocardiaceae</taxon>
        <taxon>Nocardia</taxon>
    </lineage>
</organism>
<evidence type="ECO:0000256" key="1">
    <source>
        <dbReference type="ARBA" id="ARBA00022801"/>
    </source>
</evidence>
<dbReference type="RefSeq" id="WP_163829235.1">
    <property type="nucleotide sequence ID" value="NZ_JAAGUX010000008.1"/>
</dbReference>
<dbReference type="SUPFAM" id="SSF53474">
    <property type="entry name" value="alpha/beta-Hydrolases"/>
    <property type="match status" value="1"/>
</dbReference>
<dbReference type="AlphaFoldDB" id="A0A6P1D5I9"/>
<dbReference type="InterPro" id="IPR029058">
    <property type="entry name" value="AB_hydrolase_fold"/>
</dbReference>
<sequence>MPSAEHEEIVQQLIDTTSPADPPTLDQMRENYDQLMLRYAVADSTTITSHSADGVGVDLVTTPGADPEQCVAFIHGGGFVLGSVRGYHEYASRISVATKSTVALIDYRRAPEAVAPAAREDCVKAYCWLAGRVADTVSLMGDSAGGGLALLLGAQLAKSDAPTPAAVVALSPWIDVAVRAEMPDQQVTKDPMLSPAGLRWFADTYLAGVSGDNPEHNALNADLTGMPATLLQTGTRDVTHQDSVLFTERARAAGVDVVLDVYDGLIHDWHSFGPALPEGKLALARVGDFLTAHAGQGGAVPAAT</sequence>
<dbReference type="EMBL" id="JAAGUZ010000035">
    <property type="protein sequence ID" value="NEW45687.1"/>
    <property type="molecule type" value="Genomic_DNA"/>
</dbReference>
<reference evidence="5 6" key="1">
    <citation type="submission" date="2020-01" db="EMBL/GenBank/DDBJ databases">
        <title>Genetics and antimicrobial susceptibilities of Nocardia species isolated from the soil; a comparison with species isolated from humans.</title>
        <authorList>
            <person name="Carrasco G."/>
            <person name="Monzon S."/>
            <person name="Sansegundo M."/>
            <person name="Garcia E."/>
            <person name="Garrido N."/>
            <person name="Medina M.J."/>
            <person name="Villalon P."/>
            <person name="Ramirez-Arocha A.C."/>
            <person name="Jimenez P."/>
            <person name="Cuesta I."/>
            <person name="Valdezate S."/>
        </authorList>
    </citation>
    <scope>NUCLEOTIDE SEQUENCE [LARGE SCALE GENOMIC DNA]</scope>
    <source>
        <strain evidence="3 5">CNM20110639</strain>
        <strain evidence="4 6">CNM20110649</strain>
    </source>
</reference>
<proteinExistence type="predicted"/>
<name>A0A6P1D5I9_9NOCA</name>
<dbReference type="Pfam" id="PF07859">
    <property type="entry name" value="Abhydrolase_3"/>
    <property type="match status" value="1"/>
</dbReference>
<keyword evidence="1 3" id="KW-0378">Hydrolase</keyword>
<evidence type="ECO:0000313" key="5">
    <source>
        <dbReference type="Proteomes" id="UP000468928"/>
    </source>
</evidence>
<dbReference type="InterPro" id="IPR050300">
    <property type="entry name" value="GDXG_lipolytic_enzyme"/>
</dbReference>
<evidence type="ECO:0000259" key="2">
    <source>
        <dbReference type="Pfam" id="PF07859"/>
    </source>
</evidence>
<evidence type="ECO:0000313" key="4">
    <source>
        <dbReference type="EMBL" id="NEW55402.1"/>
    </source>
</evidence>
<keyword evidence="6" id="KW-1185">Reference proteome</keyword>